<dbReference type="GO" id="GO:0005975">
    <property type="term" value="P:carbohydrate metabolic process"/>
    <property type="evidence" value="ECO:0007669"/>
    <property type="project" value="InterPro"/>
</dbReference>
<dbReference type="PANTHER" id="PTHR31084:SF0">
    <property type="entry name" value="ALPHA-L-FUCOSIDASE 2"/>
    <property type="match status" value="1"/>
</dbReference>
<dbReference type="GO" id="GO:0004560">
    <property type="term" value="F:alpha-L-fucosidase activity"/>
    <property type="evidence" value="ECO:0007669"/>
    <property type="project" value="InterPro"/>
</dbReference>
<dbReference type="Pfam" id="PF22124">
    <property type="entry name" value="Glyco_hydro_95_cat"/>
    <property type="match status" value="1"/>
</dbReference>
<dbReference type="InterPro" id="IPR008928">
    <property type="entry name" value="6-hairpin_glycosidase_sf"/>
</dbReference>
<dbReference type="SUPFAM" id="SSF48208">
    <property type="entry name" value="Six-hairpin glycosidases"/>
    <property type="match status" value="1"/>
</dbReference>
<feature type="domain" description="Alpha fucosidase A-like C-terminal" evidence="2">
    <location>
        <begin position="697"/>
        <end position="757"/>
    </location>
</feature>
<evidence type="ECO:0000259" key="2">
    <source>
        <dbReference type="Pfam" id="PF21307"/>
    </source>
</evidence>
<dbReference type="PANTHER" id="PTHR31084">
    <property type="entry name" value="ALPHA-L-FUCOSIDASE 2"/>
    <property type="match status" value="1"/>
</dbReference>
<organism evidence="4 5">
    <name type="scientific">Caulobacter vibrioides</name>
    <name type="common">Caulobacter crescentus</name>
    <dbReference type="NCBI Taxonomy" id="155892"/>
    <lineage>
        <taxon>Bacteria</taxon>
        <taxon>Pseudomonadati</taxon>
        <taxon>Pseudomonadota</taxon>
        <taxon>Alphaproteobacteria</taxon>
        <taxon>Caulobacterales</taxon>
        <taxon>Caulobacteraceae</taxon>
        <taxon>Caulobacter</taxon>
    </lineage>
</organism>
<evidence type="ECO:0000259" key="3">
    <source>
        <dbReference type="Pfam" id="PF22124"/>
    </source>
</evidence>
<evidence type="ECO:0000313" key="4">
    <source>
        <dbReference type="EMBL" id="OYX02364.1"/>
    </source>
</evidence>
<dbReference type="Gene3D" id="1.50.10.10">
    <property type="match status" value="1"/>
</dbReference>
<evidence type="ECO:0000259" key="1">
    <source>
        <dbReference type="Pfam" id="PF14498"/>
    </source>
</evidence>
<reference evidence="4 5" key="1">
    <citation type="submission" date="2017-03" db="EMBL/GenBank/DDBJ databases">
        <title>Lifting the veil on microbial sulfur biogeochemistry in mining wastewaters.</title>
        <authorList>
            <person name="Kantor R.S."/>
            <person name="Colenbrander Nelson T."/>
            <person name="Marshall S."/>
            <person name="Bennett D."/>
            <person name="Apte S."/>
            <person name="Camacho D."/>
            <person name="Thomas B.C."/>
            <person name="Warren L.A."/>
            <person name="Banfield J.F."/>
        </authorList>
    </citation>
    <scope>NUCLEOTIDE SEQUENCE [LARGE SCALE GENOMIC DNA]</scope>
    <source>
        <strain evidence="4">32-67-7</strain>
    </source>
</reference>
<dbReference type="AlphaFoldDB" id="A0A258D424"/>
<dbReference type="Pfam" id="PF14498">
    <property type="entry name" value="Glyco_hyd_65N_2"/>
    <property type="match status" value="1"/>
</dbReference>
<feature type="domain" description="Glycosyl hydrolase family 95 catalytic" evidence="3">
    <location>
        <begin position="297"/>
        <end position="694"/>
    </location>
</feature>
<dbReference type="Pfam" id="PF21307">
    <property type="entry name" value="Glyco_hydro_95_C"/>
    <property type="match status" value="1"/>
</dbReference>
<dbReference type="EMBL" id="NCDQ01000193">
    <property type="protein sequence ID" value="OYX02364.1"/>
    <property type="molecule type" value="Genomic_DNA"/>
</dbReference>
<dbReference type="Proteomes" id="UP000215616">
    <property type="component" value="Unassembled WGS sequence"/>
</dbReference>
<proteinExistence type="predicted"/>
<dbReference type="PIRSF" id="PIRSF007663">
    <property type="entry name" value="UCP007663"/>
    <property type="match status" value="1"/>
</dbReference>
<feature type="domain" description="Glycosyl hydrolase family 95 N-terminal" evidence="1">
    <location>
        <begin position="37"/>
        <end position="274"/>
    </location>
</feature>
<dbReference type="InterPro" id="IPR049053">
    <property type="entry name" value="AFCA-like_C"/>
</dbReference>
<sequence>MVIKPTRRSAVAALGGSALVGATPVRARSAEAPNQRLWYRQPAVEWVEALPVGSGKLGAMVFGGVAAERLQLNEDTLWAGGPYEPINPEASAALPEIRRLIAAGEYAKAEALADAKFLARPRHQMSYQTIGDLRMDFPGLAQSASDYRRELDLDGAIATTQFRIDDVLHRREVFASAPDGVIAVRLSASRAHAISVDLSFASPLKTAVVVEGDGLVLSGVNESQQGVPARLRFECRVQVRAKGGRVGGDEDGKLRIEGADEVVLLIAAATSFRRYDDVSGNPRAINLTTLASLAGRSWAQLLARHQADHRALFRRVSVDFGRTRAELAPTDERIRLSTTTDDPSLAALYFQYGRYLLIACSRPGSQPANLQGIWNDKTSAPWGGKYTININTEMNYWPAEPTSLPELVEPLIALVSDIAQTGERMAKAVYGVRGWVAHHNTDLWRATGPIDGAKYGVWPTGGAWLCKHVWDHYDYGRDRAYLARVYPLMRGAARFFLDTMVVDAVSGVLVTSPSISPENEHGRDAALVAGPTMDQAILRDLFENCLKAEAILGPDEAFVAELTSARARLAPYKIGKDGQLQEWLEDWDADAPDIQHRHVSHLYGLFPSDQIAIDQTPGLAAAARTSLKTRGDLSTGWAIAWRLNLWARLGEGDHAHHILKLLLGPERTYPNMFDAHPPFQIDGNFGGVSGMTEMVLQSRNDQIHLLPALPSAWPTGRMTGLRARGAVGVDIRWRAGQLEEAVIRVGADGPVRLVCGRTHLVLDLRKGQTRRVGLRAGRLVQI</sequence>
<name>A0A258D424_CAUVI</name>
<dbReference type="InterPro" id="IPR012341">
    <property type="entry name" value="6hp_glycosidase-like_sf"/>
</dbReference>
<gene>
    <name evidence="4" type="ORF">B7Z12_12235</name>
</gene>
<protein>
    <submittedName>
        <fullName evidence="4">Alpha/beta hydrolase</fullName>
    </submittedName>
</protein>
<dbReference type="InterPro" id="IPR054363">
    <property type="entry name" value="GH95_cat"/>
</dbReference>
<keyword evidence="4" id="KW-0378">Hydrolase</keyword>
<comment type="caution">
    <text evidence="4">The sequence shown here is derived from an EMBL/GenBank/DDBJ whole genome shotgun (WGS) entry which is preliminary data.</text>
</comment>
<dbReference type="InterPro" id="IPR027414">
    <property type="entry name" value="GH95_N_dom"/>
</dbReference>
<dbReference type="InterPro" id="IPR016518">
    <property type="entry name" value="Alpha-L-fucosidase"/>
</dbReference>
<accession>A0A258D424</accession>
<evidence type="ECO:0000313" key="5">
    <source>
        <dbReference type="Proteomes" id="UP000215616"/>
    </source>
</evidence>